<sequence>MAAISADDGVSLEYTQTGDPAGRPVMLLAGFKAPATSWRYQVQPLAQAGCEVFSVDLRGHGGADHPKSGVTMERRGQDVAQVLEALDLRNVLLVGGSMGGNTVWSYLSQFGADRITGIAVVDQTPKMLNTADWPHGYYGYEESNVDTYFAEGIPPTGHGTPVWKRGRRMVRLLKAMKGVDHKLSRGELGLLGDHAKADWRSVIEGADVPVLFVAGAESEHWPSSHAAASAGLAPLGSSAVIPNAGHAANIEAPGAFNQILLDFAESL</sequence>
<dbReference type="OrthoDB" id="3396704at2"/>
<dbReference type="GO" id="GO:0003824">
    <property type="term" value="F:catalytic activity"/>
    <property type="evidence" value="ECO:0007669"/>
    <property type="project" value="InterPro"/>
</dbReference>
<reference evidence="2 3" key="1">
    <citation type="submission" date="2017-03" db="EMBL/GenBank/DDBJ databases">
        <authorList>
            <person name="Afonso C.L."/>
            <person name="Miller P.J."/>
            <person name="Scott M.A."/>
            <person name="Spackman E."/>
            <person name="Goraichik I."/>
            <person name="Dimitrov K.M."/>
            <person name="Suarez D.L."/>
            <person name="Swayne D.E."/>
        </authorList>
    </citation>
    <scope>NUCLEOTIDE SEQUENCE [LARGE SCALE GENOMIC DNA]</scope>
    <source>
        <strain evidence="2 3">CNRZ 918</strain>
    </source>
</reference>
<feature type="domain" description="AB hydrolase-1" evidence="1">
    <location>
        <begin position="24"/>
        <end position="253"/>
    </location>
</feature>
<dbReference type="PANTHER" id="PTHR43194">
    <property type="entry name" value="HYDROLASE ALPHA/BETA FOLD FAMILY"/>
    <property type="match status" value="1"/>
</dbReference>
<dbReference type="Gene3D" id="3.40.50.1820">
    <property type="entry name" value="alpha/beta hydrolase"/>
    <property type="match status" value="1"/>
</dbReference>
<protein>
    <submittedName>
        <fullName evidence="2">Pimeloyl-ACP methyl ester carboxylesterase</fullName>
    </submittedName>
</protein>
<dbReference type="SUPFAM" id="SSF53474">
    <property type="entry name" value="alpha/beta-Hydrolases"/>
    <property type="match status" value="1"/>
</dbReference>
<dbReference type="InterPro" id="IPR000639">
    <property type="entry name" value="Epox_hydrolase-like"/>
</dbReference>
<name>A0A2H1KPT5_9MICO</name>
<dbReference type="InterPro" id="IPR000073">
    <property type="entry name" value="AB_hydrolase_1"/>
</dbReference>
<evidence type="ECO:0000313" key="2">
    <source>
        <dbReference type="EMBL" id="SMY01701.1"/>
    </source>
</evidence>
<dbReference type="PANTHER" id="PTHR43194:SF2">
    <property type="entry name" value="PEROXISOMAL MEMBRANE PROTEIN LPX1"/>
    <property type="match status" value="1"/>
</dbReference>
<accession>A0A2H1KPT5</accession>
<dbReference type="Pfam" id="PF00561">
    <property type="entry name" value="Abhydrolase_1"/>
    <property type="match status" value="1"/>
</dbReference>
<dbReference type="InterPro" id="IPR029058">
    <property type="entry name" value="AB_hydrolase_fold"/>
</dbReference>
<gene>
    <name evidence="2" type="ORF">BANT918_02621</name>
</gene>
<dbReference type="PRINTS" id="PR00412">
    <property type="entry name" value="EPOXHYDRLASE"/>
</dbReference>
<dbReference type="Proteomes" id="UP000234433">
    <property type="component" value="Unassembled WGS sequence"/>
</dbReference>
<dbReference type="EMBL" id="FXZD01000009">
    <property type="protein sequence ID" value="SMY01701.1"/>
    <property type="molecule type" value="Genomic_DNA"/>
</dbReference>
<dbReference type="InterPro" id="IPR050228">
    <property type="entry name" value="Carboxylesterase_BioH"/>
</dbReference>
<organism evidence="2 3">
    <name type="scientific">Brevibacterium antiquum CNRZ 918</name>
    <dbReference type="NCBI Taxonomy" id="1255637"/>
    <lineage>
        <taxon>Bacteria</taxon>
        <taxon>Bacillati</taxon>
        <taxon>Actinomycetota</taxon>
        <taxon>Actinomycetes</taxon>
        <taxon>Micrococcales</taxon>
        <taxon>Brevibacteriaceae</taxon>
        <taxon>Brevibacterium</taxon>
    </lineage>
</organism>
<evidence type="ECO:0000259" key="1">
    <source>
        <dbReference type="Pfam" id="PF00561"/>
    </source>
</evidence>
<proteinExistence type="predicted"/>
<evidence type="ECO:0000313" key="3">
    <source>
        <dbReference type="Proteomes" id="UP000234433"/>
    </source>
</evidence>
<dbReference type="RefSeq" id="WP_101620666.1">
    <property type="nucleotide sequence ID" value="NZ_FXZD01000009.1"/>
</dbReference>
<dbReference type="AlphaFoldDB" id="A0A2H1KPT5"/>